<accession>A0A9N9E2V3</accession>
<evidence type="ECO:0000313" key="3">
    <source>
        <dbReference type="Proteomes" id="UP000789759"/>
    </source>
</evidence>
<dbReference type="AlphaFoldDB" id="A0A9N9E2V3"/>
<proteinExistence type="predicted"/>
<reference evidence="2" key="1">
    <citation type="submission" date="2021-06" db="EMBL/GenBank/DDBJ databases">
        <authorList>
            <person name="Kallberg Y."/>
            <person name="Tangrot J."/>
            <person name="Rosling A."/>
        </authorList>
    </citation>
    <scope>NUCLEOTIDE SEQUENCE</scope>
    <source>
        <strain evidence="2">FL966</strain>
    </source>
</reference>
<dbReference type="OrthoDB" id="2442646at2759"/>
<protein>
    <submittedName>
        <fullName evidence="2">6226_t:CDS:1</fullName>
    </submittedName>
</protein>
<keyword evidence="3" id="KW-1185">Reference proteome</keyword>
<sequence length="145" mass="16976">MQLFKAVEAYTEQAKMDMALYCNISVEGIVISLIINKVSIKIEKPSTINIINIHRQSQRAIRKIFNFSFLIEEIRVSVNMFITDATSYKAIMKNNWLSKVNTKINYTYSEISFVCHPTKTTRSKEELDYDNKETESKYKEEELEN</sequence>
<gene>
    <name evidence="2" type="ORF">CPELLU_LOCUS9778</name>
</gene>
<evidence type="ECO:0000313" key="2">
    <source>
        <dbReference type="EMBL" id="CAG8660525.1"/>
    </source>
</evidence>
<comment type="caution">
    <text evidence="2">The sequence shown here is derived from an EMBL/GenBank/DDBJ whole genome shotgun (WGS) entry which is preliminary data.</text>
</comment>
<evidence type="ECO:0000256" key="1">
    <source>
        <dbReference type="SAM" id="MobiDB-lite"/>
    </source>
</evidence>
<feature type="region of interest" description="Disordered" evidence="1">
    <location>
        <begin position="122"/>
        <end position="145"/>
    </location>
</feature>
<dbReference type="Proteomes" id="UP000789759">
    <property type="component" value="Unassembled WGS sequence"/>
</dbReference>
<name>A0A9N9E2V3_9GLOM</name>
<dbReference type="EMBL" id="CAJVQA010007701">
    <property type="protein sequence ID" value="CAG8660525.1"/>
    <property type="molecule type" value="Genomic_DNA"/>
</dbReference>
<organism evidence="2 3">
    <name type="scientific">Cetraspora pellucida</name>
    <dbReference type="NCBI Taxonomy" id="1433469"/>
    <lineage>
        <taxon>Eukaryota</taxon>
        <taxon>Fungi</taxon>
        <taxon>Fungi incertae sedis</taxon>
        <taxon>Mucoromycota</taxon>
        <taxon>Glomeromycotina</taxon>
        <taxon>Glomeromycetes</taxon>
        <taxon>Diversisporales</taxon>
        <taxon>Gigasporaceae</taxon>
        <taxon>Cetraspora</taxon>
    </lineage>
</organism>